<keyword evidence="4 8" id="KW-0812">Transmembrane</keyword>
<evidence type="ECO:0000313" key="11">
    <source>
        <dbReference type="Proteomes" id="UP001356095"/>
    </source>
</evidence>
<feature type="transmembrane region" description="Helical" evidence="8">
    <location>
        <begin position="431"/>
        <end position="452"/>
    </location>
</feature>
<proteinExistence type="predicted"/>
<feature type="transmembrane region" description="Helical" evidence="8">
    <location>
        <begin position="76"/>
        <end position="97"/>
    </location>
</feature>
<evidence type="ECO:0000256" key="1">
    <source>
        <dbReference type="ARBA" id="ARBA00004651"/>
    </source>
</evidence>
<dbReference type="Proteomes" id="UP001356095">
    <property type="component" value="Unassembled WGS sequence"/>
</dbReference>
<feature type="transmembrane region" description="Helical" evidence="8">
    <location>
        <begin position="164"/>
        <end position="184"/>
    </location>
</feature>
<sequence length="484" mass="48826">MTRRTGGAAAVAAIAAPMFMVALDNLIVTHALPQVRAEFGGGQSQLQWVVNAYVLAFAGLLMTASALGDRFGRRRVFVVAVLLFTLASAWCATASSLGELMAARVAQGAGAAAILPLSLTLTAAAVPAAHRNAAVGAWGGINGLGIALGPLVGGVVTETLSWHWVFWINVPVGLLVLPAVLWTVGESRGGAGVFDVPGALLVTGGLVAAVWGVVNAAEAGWSSPLTVAALAGAVALVAGFVLWQRRTPTPLVPLGLFRNGPFALSLVVSLAMYFGVFGSVFLLAQYMQGPLGYAPFEAGLRTLPWTAAPMVVVPVVSLLIDRVGGGRLQALGCAMQAAALAWLALAATADMAYASMLPALVVAGVGMGVVFAANPVVVIASVSEDRHGTASGVNNTVREFGGALGIAAISTVFVVFHPVGAETDAAFVEAMRPAVLAGAVVTAAGAVAALFIRRDRTPHPVAPTAAEAPAPAAPAPAPGPARPS</sequence>
<evidence type="ECO:0000256" key="4">
    <source>
        <dbReference type="ARBA" id="ARBA00022692"/>
    </source>
</evidence>
<dbReference type="PRINTS" id="PR01036">
    <property type="entry name" value="TCRTETB"/>
</dbReference>
<protein>
    <submittedName>
        <fullName evidence="10">MFS transporter</fullName>
    </submittedName>
</protein>
<dbReference type="PROSITE" id="PS50850">
    <property type="entry name" value="MFS"/>
    <property type="match status" value="1"/>
</dbReference>
<name>A0ABU7KAP7_9ACTN</name>
<keyword evidence="11" id="KW-1185">Reference proteome</keyword>
<comment type="subcellular location">
    <subcellularLocation>
        <location evidence="1">Cell membrane</location>
        <topology evidence="1">Multi-pass membrane protein</topology>
    </subcellularLocation>
</comment>
<feature type="region of interest" description="Disordered" evidence="7">
    <location>
        <begin position="460"/>
        <end position="484"/>
    </location>
</feature>
<evidence type="ECO:0000256" key="8">
    <source>
        <dbReference type="SAM" id="Phobius"/>
    </source>
</evidence>
<dbReference type="PANTHER" id="PTHR42718">
    <property type="entry name" value="MAJOR FACILITATOR SUPERFAMILY MULTIDRUG TRANSPORTER MFSC"/>
    <property type="match status" value="1"/>
</dbReference>
<evidence type="ECO:0000313" key="10">
    <source>
        <dbReference type="EMBL" id="MEE2039313.1"/>
    </source>
</evidence>
<keyword evidence="2" id="KW-0813">Transport</keyword>
<feature type="transmembrane region" description="Helical" evidence="8">
    <location>
        <begin position="220"/>
        <end position="242"/>
    </location>
</feature>
<feature type="domain" description="Major facilitator superfamily (MFS) profile" evidence="9">
    <location>
        <begin position="10"/>
        <end position="457"/>
    </location>
</feature>
<dbReference type="Gene3D" id="1.20.1720.10">
    <property type="entry name" value="Multidrug resistance protein D"/>
    <property type="match status" value="1"/>
</dbReference>
<dbReference type="NCBIfam" id="TIGR00711">
    <property type="entry name" value="efflux_EmrB"/>
    <property type="match status" value="1"/>
</dbReference>
<reference evidence="10 11" key="1">
    <citation type="submission" date="2023-08" db="EMBL/GenBank/DDBJ databases">
        <authorList>
            <person name="Girao M."/>
            <person name="Carvalho M.F."/>
        </authorList>
    </citation>
    <scope>NUCLEOTIDE SEQUENCE [LARGE SCALE GENOMIC DNA]</scope>
    <source>
        <strain evidence="10 11">CT-R113</strain>
    </source>
</reference>
<feature type="compositionally biased region" description="Pro residues" evidence="7">
    <location>
        <begin position="471"/>
        <end position="484"/>
    </location>
</feature>
<feature type="transmembrane region" description="Helical" evidence="8">
    <location>
        <begin position="133"/>
        <end position="152"/>
    </location>
</feature>
<evidence type="ECO:0000256" key="2">
    <source>
        <dbReference type="ARBA" id="ARBA00022448"/>
    </source>
</evidence>
<feature type="transmembrane region" description="Helical" evidence="8">
    <location>
        <begin position="48"/>
        <end position="67"/>
    </location>
</feature>
<keyword evidence="3" id="KW-1003">Cell membrane</keyword>
<feature type="transmembrane region" description="Helical" evidence="8">
    <location>
        <begin position="262"/>
        <end position="283"/>
    </location>
</feature>
<evidence type="ECO:0000259" key="9">
    <source>
        <dbReference type="PROSITE" id="PS50850"/>
    </source>
</evidence>
<feature type="transmembrane region" description="Helical" evidence="8">
    <location>
        <begin position="400"/>
        <end position="419"/>
    </location>
</feature>
<feature type="transmembrane region" description="Helical" evidence="8">
    <location>
        <begin position="196"/>
        <end position="214"/>
    </location>
</feature>
<dbReference type="InterPro" id="IPR004638">
    <property type="entry name" value="EmrB-like"/>
</dbReference>
<feature type="transmembrane region" description="Helical" evidence="8">
    <location>
        <begin position="332"/>
        <end position="353"/>
    </location>
</feature>
<feature type="transmembrane region" description="Helical" evidence="8">
    <location>
        <begin position="7"/>
        <end position="28"/>
    </location>
</feature>
<keyword evidence="5 8" id="KW-1133">Transmembrane helix</keyword>
<organism evidence="10 11">
    <name type="scientific">Nocardiopsis codii</name>
    <dbReference type="NCBI Taxonomy" id="3065942"/>
    <lineage>
        <taxon>Bacteria</taxon>
        <taxon>Bacillati</taxon>
        <taxon>Actinomycetota</taxon>
        <taxon>Actinomycetes</taxon>
        <taxon>Streptosporangiales</taxon>
        <taxon>Nocardiopsidaceae</taxon>
        <taxon>Nocardiopsis</taxon>
    </lineage>
</organism>
<dbReference type="EMBL" id="JAUZMY010000019">
    <property type="protein sequence ID" value="MEE2039313.1"/>
    <property type="molecule type" value="Genomic_DNA"/>
</dbReference>
<dbReference type="InterPro" id="IPR020846">
    <property type="entry name" value="MFS_dom"/>
</dbReference>
<accession>A0ABU7KAP7</accession>
<dbReference type="InterPro" id="IPR011701">
    <property type="entry name" value="MFS"/>
</dbReference>
<evidence type="ECO:0000256" key="5">
    <source>
        <dbReference type="ARBA" id="ARBA00022989"/>
    </source>
</evidence>
<gene>
    <name evidence="10" type="ORF">Q8791_19020</name>
</gene>
<keyword evidence="6 8" id="KW-0472">Membrane</keyword>
<dbReference type="PANTHER" id="PTHR42718:SF42">
    <property type="entry name" value="EXPORT PROTEIN"/>
    <property type="match status" value="1"/>
</dbReference>
<dbReference type="CDD" id="cd17321">
    <property type="entry name" value="MFS_MMR_MDR_like"/>
    <property type="match status" value="1"/>
</dbReference>
<feature type="transmembrane region" description="Helical" evidence="8">
    <location>
        <begin position="359"/>
        <end position="380"/>
    </location>
</feature>
<dbReference type="RefSeq" id="WP_330093091.1">
    <property type="nucleotide sequence ID" value="NZ_JAUZMY010000019.1"/>
</dbReference>
<dbReference type="Pfam" id="PF07690">
    <property type="entry name" value="MFS_1"/>
    <property type="match status" value="1"/>
</dbReference>
<dbReference type="SUPFAM" id="SSF103473">
    <property type="entry name" value="MFS general substrate transporter"/>
    <property type="match status" value="1"/>
</dbReference>
<comment type="caution">
    <text evidence="10">The sequence shown here is derived from an EMBL/GenBank/DDBJ whole genome shotgun (WGS) entry which is preliminary data.</text>
</comment>
<evidence type="ECO:0000256" key="3">
    <source>
        <dbReference type="ARBA" id="ARBA00022475"/>
    </source>
</evidence>
<evidence type="ECO:0000256" key="6">
    <source>
        <dbReference type="ARBA" id="ARBA00023136"/>
    </source>
</evidence>
<evidence type="ECO:0000256" key="7">
    <source>
        <dbReference type="SAM" id="MobiDB-lite"/>
    </source>
</evidence>
<feature type="transmembrane region" description="Helical" evidence="8">
    <location>
        <begin position="109"/>
        <end position="126"/>
    </location>
</feature>
<dbReference type="InterPro" id="IPR036259">
    <property type="entry name" value="MFS_trans_sf"/>
</dbReference>
<dbReference type="Gene3D" id="1.20.1250.20">
    <property type="entry name" value="MFS general substrate transporter like domains"/>
    <property type="match status" value="1"/>
</dbReference>
<feature type="transmembrane region" description="Helical" evidence="8">
    <location>
        <begin position="303"/>
        <end position="320"/>
    </location>
</feature>